<keyword evidence="4" id="KW-1185">Reference proteome</keyword>
<dbReference type="InterPro" id="IPR036259">
    <property type="entry name" value="MFS_trans_sf"/>
</dbReference>
<dbReference type="AlphaFoldDB" id="A0A1T4PU98"/>
<feature type="region of interest" description="Disordered" evidence="1">
    <location>
        <begin position="1"/>
        <end position="30"/>
    </location>
</feature>
<dbReference type="OrthoDB" id="3436980at2"/>
<name>A0A1T4PU98_9ACTN</name>
<proteinExistence type="predicted"/>
<feature type="transmembrane region" description="Helical" evidence="2">
    <location>
        <begin position="119"/>
        <end position="138"/>
    </location>
</feature>
<dbReference type="Proteomes" id="UP000190637">
    <property type="component" value="Unassembled WGS sequence"/>
</dbReference>
<evidence type="ECO:0000313" key="4">
    <source>
        <dbReference type="Proteomes" id="UP000190637"/>
    </source>
</evidence>
<feature type="transmembrane region" description="Helical" evidence="2">
    <location>
        <begin position="90"/>
        <end position="112"/>
    </location>
</feature>
<accession>A0A1T4PU98</accession>
<keyword evidence="2" id="KW-0812">Transmembrane</keyword>
<reference evidence="3 4" key="1">
    <citation type="submission" date="2017-02" db="EMBL/GenBank/DDBJ databases">
        <authorList>
            <person name="Peterson S.W."/>
        </authorList>
    </citation>
    <scope>NUCLEOTIDE SEQUENCE [LARGE SCALE GENOMIC DNA]</scope>
    <source>
        <strain evidence="3 4">DSM 45154</strain>
    </source>
</reference>
<organism evidence="3 4">
    <name type="scientific">Marinactinospora thermotolerans DSM 45154</name>
    <dbReference type="NCBI Taxonomy" id="1122192"/>
    <lineage>
        <taxon>Bacteria</taxon>
        <taxon>Bacillati</taxon>
        <taxon>Actinomycetota</taxon>
        <taxon>Actinomycetes</taxon>
        <taxon>Streptosporangiales</taxon>
        <taxon>Nocardiopsidaceae</taxon>
        <taxon>Marinactinospora</taxon>
    </lineage>
</organism>
<feature type="transmembrane region" description="Helical" evidence="2">
    <location>
        <begin position="47"/>
        <end position="70"/>
    </location>
</feature>
<evidence type="ECO:0000256" key="1">
    <source>
        <dbReference type="SAM" id="MobiDB-lite"/>
    </source>
</evidence>
<dbReference type="RefSeq" id="WP_078761319.1">
    <property type="nucleotide sequence ID" value="NZ_FUWS01000004.1"/>
</dbReference>
<keyword evidence="2" id="KW-0472">Membrane</keyword>
<keyword evidence="2" id="KW-1133">Transmembrane helix</keyword>
<evidence type="ECO:0000256" key="2">
    <source>
        <dbReference type="SAM" id="Phobius"/>
    </source>
</evidence>
<protein>
    <submittedName>
        <fullName evidence="3">Uncharacterized protein</fullName>
    </submittedName>
</protein>
<dbReference type="SUPFAM" id="SSF103473">
    <property type="entry name" value="MFS general substrate transporter"/>
    <property type="match status" value="1"/>
</dbReference>
<evidence type="ECO:0000313" key="3">
    <source>
        <dbReference type="EMBL" id="SJZ95132.1"/>
    </source>
</evidence>
<gene>
    <name evidence="3" type="ORF">SAMN02745673_02010</name>
</gene>
<dbReference type="STRING" id="1122192.SAMN02745673_02010"/>
<sequence length="155" mass="16455">MSPKKRKTRRPRGATPTREQGGRAAPTPTRTVKRDPVVVDIPARWPLLVWSALTLIWAGGSALFFVFYLAEAFAMLGAGEVGAGARRNAAWYLVLLVVCALIVPLCGVALALRLRRRVAAAMFAIAALLSGAALLWLAPPAELLSAMTTAFTGAS</sequence>
<feature type="compositionally biased region" description="Basic residues" evidence="1">
    <location>
        <begin position="1"/>
        <end position="12"/>
    </location>
</feature>
<dbReference type="EMBL" id="FUWS01000004">
    <property type="protein sequence ID" value="SJZ95132.1"/>
    <property type="molecule type" value="Genomic_DNA"/>
</dbReference>